<dbReference type="AlphaFoldDB" id="Q2VNP5"/>
<dbReference type="GO" id="GO:0005524">
    <property type="term" value="F:ATP binding"/>
    <property type="evidence" value="ECO:0007669"/>
    <property type="project" value="UniProtKB-UniRule"/>
</dbReference>
<accession>Q2VNP5</accession>
<dbReference type="Pfam" id="PF02655">
    <property type="entry name" value="ATP-grasp_3"/>
    <property type="match status" value="1"/>
</dbReference>
<protein>
    <recommendedName>
        <fullName evidence="2">ATP-grasp domain-containing protein</fullName>
    </recommendedName>
</protein>
<evidence type="ECO:0000256" key="1">
    <source>
        <dbReference type="PROSITE-ProRule" id="PRU00409"/>
    </source>
</evidence>
<dbReference type="PIRSF" id="PIRSF016817">
    <property type="entry name" value="UCP016817_carboligase"/>
    <property type="match status" value="1"/>
</dbReference>
<gene>
    <name evidence="3" type="ORF">orf9</name>
</gene>
<organism evidence="3">
    <name type="scientific">Methylocapsa acidiphila</name>
    <dbReference type="NCBI Taxonomy" id="133552"/>
    <lineage>
        <taxon>Bacteria</taxon>
        <taxon>Pseudomonadati</taxon>
        <taxon>Pseudomonadota</taxon>
        <taxon>Alphaproteobacteria</taxon>
        <taxon>Hyphomicrobiales</taxon>
        <taxon>Beijerinckiaceae</taxon>
        <taxon>Methylocapsa</taxon>
    </lineage>
</organism>
<dbReference type="InterPro" id="IPR003806">
    <property type="entry name" value="ATP-grasp_PylC-type"/>
</dbReference>
<dbReference type="Gene3D" id="3.30.470.20">
    <property type="entry name" value="ATP-grasp fold, B domain"/>
    <property type="match status" value="1"/>
</dbReference>
<sequence length="371" mass="39808">MLIAATSGRALAAAARRTGYRPLVADFFDDGDTRILSEANCAVAGDLGSGFEKAALIEALESLARGASPLGLVYGAGFEDRIEILEELARRWTIFGNAPEVVRRVKDPFELAALCRSLGVRHPEISLDMPHRPRNWLVKTIGGAGGSHVAPAGAQRAESENVYYQRVASGEPISFLFVADGADAQAIGASRQWTAPTGDEPFRFGGSLRPAECGPRLEARLAEIATAIARQCKLRGLNGIDFLVDGDEIVLIEINPRPGATLDIFEDREGSLFQAHIDGCLGRLPERPLEFEGAAAAAIAYARRPIPCMPTLDWPDWAADRQKPRSALNLDDPLCTVKAHAALPGDARKLIAERTAFILDNLEHIGNGAAS</sequence>
<keyword evidence="1" id="KW-0067">ATP-binding</keyword>
<dbReference type="EMBL" id="CT005238">
    <property type="protein sequence ID" value="CAJ01587.1"/>
    <property type="molecule type" value="Genomic_DNA"/>
</dbReference>
<dbReference type="GO" id="GO:0046872">
    <property type="term" value="F:metal ion binding"/>
    <property type="evidence" value="ECO:0007669"/>
    <property type="project" value="InterPro"/>
</dbReference>
<keyword evidence="1" id="KW-0547">Nucleotide-binding</keyword>
<dbReference type="InterPro" id="IPR016677">
    <property type="entry name" value="UCP016817_carboligase"/>
</dbReference>
<feature type="domain" description="ATP-grasp" evidence="2">
    <location>
        <begin position="217"/>
        <end position="281"/>
    </location>
</feature>
<dbReference type="SUPFAM" id="SSF56059">
    <property type="entry name" value="Glutathione synthetase ATP-binding domain-like"/>
    <property type="match status" value="1"/>
</dbReference>
<dbReference type="PROSITE" id="PS50975">
    <property type="entry name" value="ATP_GRASP"/>
    <property type="match status" value="1"/>
</dbReference>
<evidence type="ECO:0000313" key="3">
    <source>
        <dbReference type="EMBL" id="CAJ01587.1"/>
    </source>
</evidence>
<name>Q2VNP5_METAI</name>
<evidence type="ECO:0000259" key="2">
    <source>
        <dbReference type="PROSITE" id="PS50975"/>
    </source>
</evidence>
<dbReference type="InterPro" id="IPR011761">
    <property type="entry name" value="ATP-grasp"/>
</dbReference>
<proteinExistence type="predicted"/>
<reference evidence="3" key="1">
    <citation type="submission" date="2005-06" db="EMBL/GenBank/DDBJ databases">
        <title>First Genome Data from Uncultured Upland Soil Cluster a Methanotrophs Provide Further Evidence for a Close Phylogenetic Relationship to Methylocapsa acidiphila B2 and High-Affinity Methanotrophy Based on pMMO.</title>
        <authorList>
            <person name="Ricke P."/>
            <person name="Kube M."/>
            <person name="Nakagawa S."/>
            <person name="Erkel C."/>
            <person name="Reinhardt R."/>
            <person name="Liesack W."/>
        </authorList>
    </citation>
    <scope>NUCLEOTIDE SEQUENCE</scope>
</reference>